<dbReference type="SUPFAM" id="SSF53474">
    <property type="entry name" value="alpha/beta-Hydrolases"/>
    <property type="match status" value="1"/>
</dbReference>
<dbReference type="Pfam" id="PF00135">
    <property type="entry name" value="COesterase"/>
    <property type="match status" value="1"/>
</dbReference>
<evidence type="ECO:0000256" key="2">
    <source>
        <dbReference type="ARBA" id="ARBA00022487"/>
    </source>
</evidence>
<evidence type="ECO:0000313" key="7">
    <source>
        <dbReference type="Proteomes" id="UP001620626"/>
    </source>
</evidence>
<keyword evidence="3 4" id="KW-0378">Hydrolase</keyword>
<evidence type="ECO:0000256" key="3">
    <source>
        <dbReference type="ARBA" id="ARBA00022801"/>
    </source>
</evidence>
<proteinExistence type="inferred from homology"/>
<name>A0ABD2KTK4_9BILA</name>
<dbReference type="EMBL" id="JBICBT010000658">
    <property type="protein sequence ID" value="KAL3106282.1"/>
    <property type="molecule type" value="Genomic_DNA"/>
</dbReference>
<dbReference type="Gene3D" id="3.40.50.1820">
    <property type="entry name" value="alpha/beta hydrolase"/>
    <property type="match status" value="1"/>
</dbReference>
<organism evidence="6 7">
    <name type="scientific">Heterodera trifolii</name>
    <dbReference type="NCBI Taxonomy" id="157864"/>
    <lineage>
        <taxon>Eukaryota</taxon>
        <taxon>Metazoa</taxon>
        <taxon>Ecdysozoa</taxon>
        <taxon>Nematoda</taxon>
        <taxon>Chromadorea</taxon>
        <taxon>Rhabditida</taxon>
        <taxon>Tylenchina</taxon>
        <taxon>Tylenchomorpha</taxon>
        <taxon>Tylenchoidea</taxon>
        <taxon>Heteroderidae</taxon>
        <taxon>Heteroderinae</taxon>
        <taxon>Heterodera</taxon>
    </lineage>
</organism>
<accession>A0ABD2KTK4</accession>
<evidence type="ECO:0000313" key="6">
    <source>
        <dbReference type="EMBL" id="KAL3106282.1"/>
    </source>
</evidence>
<dbReference type="InterPro" id="IPR002018">
    <property type="entry name" value="CarbesteraseB"/>
</dbReference>
<sequence>MKFCVLNEKLRQSKASYGVWLKGTLALLRSVGSPAPVLLSCVKNCTIFDNSGSLTKNEEGSRTKKMMKTRKDRNEVDLLKILREGERWRLDSDRTTKWSVLCLRVASDHDWGSFEEAFEGQFRSSGWQDKRIGKGMTKEELREGGRWANCATGGERFAIEADIEEHFQLPERIDDDENEEENGQMEVETLLPMLVLIHGGAFSIGSARQFADHRDIGAKFVSHGIVVVAIQYRLGVFGFAFSVDAQMPGNFGLWDQLAALQFIRLFGGNPEDITLLGHSAGAASVSALAISPHSRHLFQRAIQMVGSVFSSFLLGAHVHRLTLGLVETLDCEEPPKECLKRKSVDEIHAAVERMGPAKVRLGPRIDRDFFSHDIPSLVDTSPKKPTLIDFTDPEALQFTLLHGKNSTIMAMAVPWSETDNYGPECGVHNPVVIAAVIIYMCFSVDIIPAHVSYHFHIAK</sequence>
<evidence type="ECO:0000256" key="1">
    <source>
        <dbReference type="ARBA" id="ARBA00005964"/>
    </source>
</evidence>
<dbReference type="PANTHER" id="PTHR44590">
    <property type="entry name" value="CARBOXYLIC ESTER HYDROLASE-RELATED"/>
    <property type="match status" value="1"/>
</dbReference>
<keyword evidence="2" id="KW-0719">Serine esterase</keyword>
<evidence type="ECO:0000259" key="5">
    <source>
        <dbReference type="Pfam" id="PF00135"/>
    </source>
</evidence>
<protein>
    <recommendedName>
        <fullName evidence="4">Carboxylic ester hydrolase</fullName>
        <ecNumber evidence="4">3.1.1.-</ecNumber>
    </recommendedName>
</protein>
<evidence type="ECO:0000256" key="4">
    <source>
        <dbReference type="RuleBase" id="RU361235"/>
    </source>
</evidence>
<keyword evidence="7" id="KW-1185">Reference proteome</keyword>
<dbReference type="PANTHER" id="PTHR44590:SF4">
    <property type="entry name" value="CARBOXYLIC ESTER HYDROLASE"/>
    <property type="match status" value="1"/>
</dbReference>
<dbReference type="AlphaFoldDB" id="A0ABD2KTK4"/>
<dbReference type="InterPro" id="IPR029058">
    <property type="entry name" value="AB_hydrolase_fold"/>
</dbReference>
<dbReference type="Proteomes" id="UP001620626">
    <property type="component" value="Unassembled WGS sequence"/>
</dbReference>
<dbReference type="GO" id="GO:0052689">
    <property type="term" value="F:carboxylic ester hydrolase activity"/>
    <property type="evidence" value="ECO:0007669"/>
    <property type="project" value="UniProtKB-KW"/>
</dbReference>
<comment type="similarity">
    <text evidence="1 4">Belongs to the type-B carboxylesterase/lipase family.</text>
</comment>
<dbReference type="InterPro" id="IPR019826">
    <property type="entry name" value="Carboxylesterase_B_AS"/>
</dbReference>
<comment type="caution">
    <text evidence="6">The sequence shown here is derived from an EMBL/GenBank/DDBJ whole genome shotgun (WGS) entry which is preliminary data.</text>
</comment>
<gene>
    <name evidence="6" type="ORF">niasHT_013825</name>
</gene>
<dbReference type="PROSITE" id="PS00122">
    <property type="entry name" value="CARBOXYLESTERASE_B_1"/>
    <property type="match status" value="1"/>
</dbReference>
<feature type="domain" description="Carboxylesterase type B" evidence="5">
    <location>
        <begin position="185"/>
        <end position="405"/>
    </location>
</feature>
<reference evidence="6 7" key="1">
    <citation type="submission" date="2024-10" db="EMBL/GenBank/DDBJ databases">
        <authorList>
            <person name="Kim D."/>
        </authorList>
    </citation>
    <scope>NUCLEOTIDE SEQUENCE [LARGE SCALE GENOMIC DNA]</scope>
    <source>
        <strain evidence="6">BH-2024</strain>
    </source>
</reference>
<dbReference type="EC" id="3.1.1.-" evidence="4"/>